<proteinExistence type="predicted"/>
<dbReference type="Proteomes" id="UP000681967">
    <property type="component" value="Unassembled WGS sequence"/>
</dbReference>
<organism evidence="2 3">
    <name type="scientific">Rotaria magnacalcarata</name>
    <dbReference type="NCBI Taxonomy" id="392030"/>
    <lineage>
        <taxon>Eukaryota</taxon>
        <taxon>Metazoa</taxon>
        <taxon>Spiralia</taxon>
        <taxon>Gnathifera</taxon>
        <taxon>Rotifera</taxon>
        <taxon>Eurotatoria</taxon>
        <taxon>Bdelloidea</taxon>
        <taxon>Philodinida</taxon>
        <taxon>Philodinidae</taxon>
        <taxon>Rotaria</taxon>
    </lineage>
</organism>
<dbReference type="AlphaFoldDB" id="A0A8S3B853"/>
<evidence type="ECO:0000313" key="1">
    <source>
        <dbReference type="EMBL" id="CAF4529376.1"/>
    </source>
</evidence>
<dbReference type="Proteomes" id="UP000676336">
    <property type="component" value="Unassembled WGS sequence"/>
</dbReference>
<name>A0A8S3B853_9BILA</name>
<gene>
    <name evidence="1" type="ORF">BYL167_LOCUS37237</name>
    <name evidence="2" type="ORF">SMN809_LOCUS47268</name>
</gene>
<feature type="non-terminal residue" evidence="2">
    <location>
        <position position="1"/>
    </location>
</feature>
<sequence>VDQIGVNEQDTDIEQRTMVPTQQILIPGSMDSEALSAKRVSILGMAVSGVRNLLA</sequence>
<dbReference type="EMBL" id="CAJOBH010083682">
    <property type="protein sequence ID" value="CAF4529376.1"/>
    <property type="molecule type" value="Genomic_DNA"/>
</dbReference>
<protein>
    <submittedName>
        <fullName evidence="2">Uncharacterized protein</fullName>
    </submittedName>
</protein>
<evidence type="ECO:0000313" key="3">
    <source>
        <dbReference type="Proteomes" id="UP000676336"/>
    </source>
</evidence>
<reference evidence="2" key="1">
    <citation type="submission" date="2021-02" db="EMBL/GenBank/DDBJ databases">
        <authorList>
            <person name="Nowell W R."/>
        </authorList>
    </citation>
    <scope>NUCLEOTIDE SEQUENCE</scope>
</reference>
<dbReference type="EMBL" id="CAJOBI010149115">
    <property type="protein sequence ID" value="CAF4803215.1"/>
    <property type="molecule type" value="Genomic_DNA"/>
</dbReference>
<accession>A0A8S3B853</accession>
<feature type="non-terminal residue" evidence="2">
    <location>
        <position position="55"/>
    </location>
</feature>
<comment type="caution">
    <text evidence="2">The sequence shown here is derived from an EMBL/GenBank/DDBJ whole genome shotgun (WGS) entry which is preliminary data.</text>
</comment>
<evidence type="ECO:0000313" key="2">
    <source>
        <dbReference type="EMBL" id="CAF4803215.1"/>
    </source>
</evidence>